<dbReference type="AlphaFoldDB" id="A0A9R1VM41"/>
<dbReference type="PANTHER" id="PTHR45786:SF75">
    <property type="entry name" value="ATP-DEPENDENT DNA HELICASE"/>
    <property type="match status" value="1"/>
</dbReference>
<sequence>MFRPYVRSYNNVFSFTSIPLVLNSKSLPLYFHNTEHEIENRISTCPCLSEDLIGKCVKYLDQNPYARFFRYLRDVPVLDNYKIILQTIHGQDQRVSQVATIWINGEDNEDYGTRSIEVKTYNNESKSVQYYFGCYDPLHYPLMFPFGELGWHQVVFHIIVNYFLFLLQYWERNLITQSSFQLENIMLTN</sequence>
<evidence type="ECO:0000313" key="1">
    <source>
        <dbReference type="EMBL" id="KAJ0207390.1"/>
    </source>
</evidence>
<gene>
    <name evidence="1" type="ORF">LSAT_V11C500251610</name>
</gene>
<name>A0A9R1VM41_LACSA</name>
<organism evidence="1 2">
    <name type="scientific">Lactuca sativa</name>
    <name type="common">Garden lettuce</name>
    <dbReference type="NCBI Taxonomy" id="4236"/>
    <lineage>
        <taxon>Eukaryota</taxon>
        <taxon>Viridiplantae</taxon>
        <taxon>Streptophyta</taxon>
        <taxon>Embryophyta</taxon>
        <taxon>Tracheophyta</taxon>
        <taxon>Spermatophyta</taxon>
        <taxon>Magnoliopsida</taxon>
        <taxon>eudicotyledons</taxon>
        <taxon>Gunneridae</taxon>
        <taxon>Pentapetalae</taxon>
        <taxon>asterids</taxon>
        <taxon>campanulids</taxon>
        <taxon>Asterales</taxon>
        <taxon>Asteraceae</taxon>
        <taxon>Cichorioideae</taxon>
        <taxon>Cichorieae</taxon>
        <taxon>Lactucinae</taxon>
        <taxon>Lactuca</taxon>
    </lineage>
</organism>
<dbReference type="PANTHER" id="PTHR45786">
    <property type="entry name" value="DNA BINDING PROTEIN-LIKE"/>
    <property type="match status" value="1"/>
</dbReference>
<proteinExistence type="predicted"/>
<dbReference type="Proteomes" id="UP000235145">
    <property type="component" value="Unassembled WGS sequence"/>
</dbReference>
<keyword evidence="2" id="KW-1185">Reference proteome</keyword>
<evidence type="ECO:0000313" key="2">
    <source>
        <dbReference type="Proteomes" id="UP000235145"/>
    </source>
</evidence>
<accession>A0A9R1VM41</accession>
<reference evidence="1 2" key="1">
    <citation type="journal article" date="2017" name="Nat. Commun.">
        <title>Genome assembly with in vitro proximity ligation data and whole-genome triplication in lettuce.</title>
        <authorList>
            <person name="Reyes-Chin-Wo S."/>
            <person name="Wang Z."/>
            <person name="Yang X."/>
            <person name="Kozik A."/>
            <person name="Arikit S."/>
            <person name="Song C."/>
            <person name="Xia L."/>
            <person name="Froenicke L."/>
            <person name="Lavelle D.O."/>
            <person name="Truco M.J."/>
            <person name="Xia R."/>
            <person name="Zhu S."/>
            <person name="Xu C."/>
            <person name="Xu H."/>
            <person name="Xu X."/>
            <person name="Cox K."/>
            <person name="Korf I."/>
            <person name="Meyers B.C."/>
            <person name="Michelmore R.W."/>
        </authorList>
    </citation>
    <scope>NUCLEOTIDE SEQUENCE [LARGE SCALE GENOMIC DNA]</scope>
    <source>
        <strain evidence="2">cv. Salinas</strain>
        <tissue evidence="1">Seedlings</tissue>
    </source>
</reference>
<protein>
    <submittedName>
        <fullName evidence="1">Uncharacterized protein</fullName>
    </submittedName>
</protein>
<dbReference type="EMBL" id="NBSK02000005">
    <property type="protein sequence ID" value="KAJ0207390.1"/>
    <property type="molecule type" value="Genomic_DNA"/>
</dbReference>
<comment type="caution">
    <text evidence="1">The sequence shown here is derived from an EMBL/GenBank/DDBJ whole genome shotgun (WGS) entry which is preliminary data.</text>
</comment>